<protein>
    <submittedName>
        <fullName evidence="1">Uncharacterized protein</fullName>
    </submittedName>
</protein>
<accession>A0A1E8Q3J1</accession>
<proteinExistence type="predicted"/>
<name>A0A1E8Q3J1_9MYCO</name>
<dbReference type="OrthoDB" id="4726176at2"/>
<comment type="caution">
    <text evidence="1">The sequence shown here is derived from an EMBL/GenBank/DDBJ whole genome shotgun (WGS) entry which is preliminary data.</text>
</comment>
<reference evidence="1 2" key="1">
    <citation type="submission" date="2016-09" db="EMBL/GenBank/DDBJ databases">
        <title>genome sequence of Mycobacterium sp. 739 SCH.</title>
        <authorList>
            <person name="Greninger A.L."/>
            <person name="Qin X."/>
            <person name="Jerome K."/>
            <person name="Vora S."/>
            <person name="Quinn K."/>
        </authorList>
    </citation>
    <scope>NUCLEOTIDE SEQUENCE [LARGE SCALE GENOMIC DNA]</scope>
    <source>
        <strain evidence="1 2">SCH</strain>
    </source>
</reference>
<evidence type="ECO:0000313" key="2">
    <source>
        <dbReference type="Proteomes" id="UP000178953"/>
    </source>
</evidence>
<gene>
    <name evidence="1" type="ORF">BEL07_17005</name>
</gene>
<dbReference type="AlphaFoldDB" id="A0A1E8Q3J1"/>
<dbReference type="Proteomes" id="UP000178953">
    <property type="component" value="Unassembled WGS sequence"/>
</dbReference>
<evidence type="ECO:0000313" key="1">
    <source>
        <dbReference type="EMBL" id="OFJ52580.1"/>
    </source>
</evidence>
<organism evidence="1 2">
    <name type="scientific">Mycolicibacterium grossiae</name>
    <dbReference type="NCBI Taxonomy" id="1552759"/>
    <lineage>
        <taxon>Bacteria</taxon>
        <taxon>Bacillati</taxon>
        <taxon>Actinomycetota</taxon>
        <taxon>Actinomycetes</taxon>
        <taxon>Mycobacteriales</taxon>
        <taxon>Mycobacteriaceae</taxon>
        <taxon>Mycolicibacterium</taxon>
    </lineage>
</organism>
<sequence length="166" mass="16610">MVVVGCQSITDGAATLDGTDVPLYRASVSSSSAASASSSAARESERQAKRTQAAVHTACDALSTTSVDAIGAVNGYVTAYNENAPDLVERVGPAVVALDASAAAVSEGITELLTPELAGALTEWVDASRALAAAISADAGMSEFNAAIDRVNAAQDAALDLCDAAY</sequence>
<dbReference type="EMBL" id="MCHX01000038">
    <property type="protein sequence ID" value="OFJ52580.1"/>
    <property type="molecule type" value="Genomic_DNA"/>
</dbReference>
<keyword evidence="2" id="KW-1185">Reference proteome</keyword>